<evidence type="ECO:0000256" key="11">
    <source>
        <dbReference type="ARBA" id="ARBA00023235"/>
    </source>
</evidence>
<keyword evidence="11" id="KW-0413">Isomerase</keyword>
<evidence type="ECO:0000256" key="7">
    <source>
        <dbReference type="ARBA" id="ARBA00022840"/>
    </source>
</evidence>
<dbReference type="Gene3D" id="2.40.50.140">
    <property type="entry name" value="Nucleic acid-binding proteins"/>
    <property type="match status" value="1"/>
</dbReference>
<dbReference type="InterPro" id="IPR045562">
    <property type="entry name" value="RecG_dom3_C"/>
</dbReference>
<dbReference type="NCBIfam" id="TIGR00643">
    <property type="entry name" value="recG"/>
    <property type="match status" value="1"/>
</dbReference>
<evidence type="ECO:0000259" key="17">
    <source>
        <dbReference type="PROSITE" id="PS51194"/>
    </source>
</evidence>
<dbReference type="Pfam" id="PF00270">
    <property type="entry name" value="DEAD"/>
    <property type="match status" value="1"/>
</dbReference>
<evidence type="ECO:0000256" key="4">
    <source>
        <dbReference type="ARBA" id="ARBA00022763"/>
    </source>
</evidence>
<comment type="function">
    <text evidence="15">Plays a critical role in recombination and DNA repair. Helps process Holliday junction intermediates to mature products by catalyzing branch migration. Has replication fork regression activity, unwinds stalled or blocked replication forks to make a HJ that can be resolved. Has a DNA unwinding activity characteristic of a DNA helicase with 3'-5' polarity.</text>
</comment>
<dbReference type="NCBIfam" id="NF008168">
    <property type="entry name" value="PRK10917.2-2"/>
    <property type="match status" value="1"/>
</dbReference>
<evidence type="ECO:0000313" key="19">
    <source>
        <dbReference type="Proteomes" id="UP000294919"/>
    </source>
</evidence>
<dbReference type="SUPFAM" id="SSF52540">
    <property type="entry name" value="P-loop containing nucleoside triphosphate hydrolases"/>
    <property type="match status" value="2"/>
</dbReference>
<evidence type="ECO:0000256" key="13">
    <source>
        <dbReference type="ARBA" id="ARBA00034808"/>
    </source>
</evidence>
<keyword evidence="3 15" id="KW-0547">Nucleotide-binding</keyword>
<dbReference type="SUPFAM" id="SSF50249">
    <property type="entry name" value="Nucleic acid-binding proteins"/>
    <property type="match status" value="1"/>
</dbReference>
<keyword evidence="10 15" id="KW-0234">DNA repair</keyword>
<keyword evidence="19" id="KW-1185">Reference proteome</keyword>
<evidence type="ECO:0000259" key="16">
    <source>
        <dbReference type="PROSITE" id="PS51192"/>
    </source>
</evidence>
<dbReference type="EMBL" id="SLWV01000003">
    <property type="protein sequence ID" value="TCO78990.1"/>
    <property type="molecule type" value="Genomic_DNA"/>
</dbReference>
<sequence length="686" mass="78313">MHDLKESIQFIKGVGPKRLKYLEKIDIYSIEDGLYFFPKSYEDRREMKNIADTKDNEKITIKVNIYESVQEKSIRKGLKIYKIPIKDHTGVACAIFYNAPFTKDIFKEGDRIYLHGKIKKAFGEVQIIHPSYEFIEGNTTTVNSIIPIYNLTHGLTQKDMINLSRNILHVYGESMYEYLPADTIKRNRLCDIQYALGNIHFPSSPKVLKIAKYRLVFEELLILQLGLWLIKNKFNNNQKGIVFQKQKECKELIAALPFTLTNAQIRVLQEIETDMKSEKIMNRLVQGDVGSGKTIVALIALYKSVLNGYQGVLMAPTEILAEQHMDSAKELLEPFGLRIGLLSGSVPKRKKEEILKQLEAGHIDIIIGTHAIIQENVHFKKLGLVITDEQHRFGVRQRSILSNKGTNPDVLVMTATPIPRTLALILYGDLDVSIIDELPPGRKKIKTHVADETKRKNIYHFAKKRIESGRQVYIVAPLVEDSEHIDAKSAQELYLEIKENYLKDCSVGLLHGKMKSSEKDETMDRFKKGEIQVLVSTTVIEVGVNVPNASIIIIENSERFGLAQLHQLRGRVGRGQYQSHCILLNYSKSPLSKERMEIMEETNNGFIISEKDLELRGPGEFFGTRQHGLPELRIANLFKHINILKQVQKEAEILMNEDKTLSLEKNSALKNRIIHQFGTNIQELCL</sequence>
<dbReference type="PROSITE" id="PS51194">
    <property type="entry name" value="HELICASE_CTER"/>
    <property type="match status" value="1"/>
</dbReference>
<dbReference type="SMART" id="SM00487">
    <property type="entry name" value="DEXDc"/>
    <property type="match status" value="1"/>
</dbReference>
<evidence type="ECO:0000256" key="12">
    <source>
        <dbReference type="ARBA" id="ARBA00034617"/>
    </source>
</evidence>
<comment type="catalytic activity">
    <reaction evidence="12 15">
        <text>Couples ATP hydrolysis with the unwinding of duplex DNA by translocating in the 3'-5' direction.</text>
        <dbReference type="EC" id="5.6.2.4"/>
    </reaction>
</comment>
<dbReference type="PANTHER" id="PTHR47964">
    <property type="entry name" value="ATP-DEPENDENT DNA HELICASE HOMOLOG RECG, CHLOROPLASTIC"/>
    <property type="match status" value="1"/>
</dbReference>
<keyword evidence="9 15" id="KW-0233">DNA recombination</keyword>
<dbReference type="PROSITE" id="PS51192">
    <property type="entry name" value="HELICASE_ATP_BIND_1"/>
    <property type="match status" value="1"/>
</dbReference>
<evidence type="ECO:0000256" key="8">
    <source>
        <dbReference type="ARBA" id="ARBA00023125"/>
    </source>
</evidence>
<dbReference type="GO" id="GO:0006310">
    <property type="term" value="P:DNA recombination"/>
    <property type="evidence" value="ECO:0007669"/>
    <property type="project" value="UniProtKB-UniRule"/>
</dbReference>
<keyword evidence="7 15" id="KW-0067">ATP-binding</keyword>
<dbReference type="GO" id="GO:0016887">
    <property type="term" value="F:ATP hydrolysis activity"/>
    <property type="evidence" value="ECO:0007669"/>
    <property type="project" value="RHEA"/>
</dbReference>
<keyword evidence="5 15" id="KW-0378">Hydrolase</keyword>
<feature type="domain" description="Helicase C-terminal" evidence="17">
    <location>
        <begin position="454"/>
        <end position="614"/>
    </location>
</feature>
<comment type="catalytic activity">
    <reaction evidence="14 15">
        <text>ATP + H2O = ADP + phosphate + H(+)</text>
        <dbReference type="Rhea" id="RHEA:13065"/>
        <dbReference type="ChEBI" id="CHEBI:15377"/>
        <dbReference type="ChEBI" id="CHEBI:15378"/>
        <dbReference type="ChEBI" id="CHEBI:30616"/>
        <dbReference type="ChEBI" id="CHEBI:43474"/>
        <dbReference type="ChEBI" id="CHEBI:456216"/>
        <dbReference type="EC" id="5.6.2.4"/>
    </reaction>
</comment>
<dbReference type="InterPro" id="IPR033454">
    <property type="entry name" value="RecG_wedge"/>
</dbReference>
<keyword evidence="8" id="KW-0238">DNA-binding</keyword>
<dbReference type="GO" id="GO:0003677">
    <property type="term" value="F:DNA binding"/>
    <property type="evidence" value="ECO:0007669"/>
    <property type="project" value="UniProtKB-KW"/>
</dbReference>
<comment type="caution">
    <text evidence="18">The sequence shown here is derived from an EMBL/GenBank/DDBJ whole genome shotgun (WGS) entry which is preliminary data.</text>
</comment>
<dbReference type="InterPro" id="IPR014001">
    <property type="entry name" value="Helicase_ATP-bd"/>
</dbReference>
<evidence type="ECO:0000256" key="1">
    <source>
        <dbReference type="ARBA" id="ARBA00007504"/>
    </source>
</evidence>
<dbReference type="Pfam" id="PF00271">
    <property type="entry name" value="Helicase_C"/>
    <property type="match status" value="1"/>
</dbReference>
<dbReference type="CDD" id="cd17992">
    <property type="entry name" value="DEXHc_RecG"/>
    <property type="match status" value="1"/>
</dbReference>
<dbReference type="AlphaFoldDB" id="A0A4V2SCE0"/>
<keyword evidence="6 15" id="KW-0347">Helicase</keyword>
<evidence type="ECO:0000256" key="2">
    <source>
        <dbReference type="ARBA" id="ARBA00017846"/>
    </source>
</evidence>
<keyword evidence="4 15" id="KW-0227">DNA damage</keyword>
<proteinExistence type="inferred from homology"/>
<evidence type="ECO:0000256" key="15">
    <source>
        <dbReference type="RuleBase" id="RU363016"/>
    </source>
</evidence>
<evidence type="ECO:0000313" key="18">
    <source>
        <dbReference type="EMBL" id="TCO78990.1"/>
    </source>
</evidence>
<accession>A0A4V2SCE0</accession>
<dbReference type="InterPro" id="IPR011545">
    <property type="entry name" value="DEAD/DEAH_box_helicase_dom"/>
</dbReference>
<dbReference type="Proteomes" id="UP000294919">
    <property type="component" value="Unassembled WGS sequence"/>
</dbReference>
<protein>
    <recommendedName>
        <fullName evidence="2 15">ATP-dependent DNA helicase RecG</fullName>
        <ecNumber evidence="13 15">5.6.2.4</ecNumber>
    </recommendedName>
</protein>
<gene>
    <name evidence="18" type="ORF">EV214_10340</name>
</gene>
<evidence type="ECO:0000256" key="3">
    <source>
        <dbReference type="ARBA" id="ARBA00022741"/>
    </source>
</evidence>
<dbReference type="InterPro" id="IPR001650">
    <property type="entry name" value="Helicase_C-like"/>
</dbReference>
<dbReference type="Gene3D" id="3.40.50.300">
    <property type="entry name" value="P-loop containing nucleotide triphosphate hydrolases"/>
    <property type="match status" value="2"/>
</dbReference>
<evidence type="ECO:0000256" key="6">
    <source>
        <dbReference type="ARBA" id="ARBA00022806"/>
    </source>
</evidence>
<dbReference type="Pfam" id="PF17191">
    <property type="entry name" value="RecG_wedge"/>
    <property type="match status" value="1"/>
</dbReference>
<dbReference type="GO" id="GO:0006281">
    <property type="term" value="P:DNA repair"/>
    <property type="evidence" value="ECO:0007669"/>
    <property type="project" value="UniProtKB-UniRule"/>
</dbReference>
<evidence type="ECO:0000256" key="5">
    <source>
        <dbReference type="ARBA" id="ARBA00022801"/>
    </source>
</evidence>
<dbReference type="NCBIfam" id="NF008165">
    <property type="entry name" value="PRK10917.1-3"/>
    <property type="match status" value="1"/>
</dbReference>
<comment type="similarity">
    <text evidence="1 15">Belongs to the helicase family. RecG subfamily.</text>
</comment>
<dbReference type="Pfam" id="PF19833">
    <property type="entry name" value="RecG_dom3_C"/>
    <property type="match status" value="1"/>
</dbReference>
<evidence type="ECO:0000256" key="14">
    <source>
        <dbReference type="ARBA" id="ARBA00048988"/>
    </source>
</evidence>
<evidence type="ECO:0000256" key="10">
    <source>
        <dbReference type="ARBA" id="ARBA00023204"/>
    </source>
</evidence>
<dbReference type="EC" id="5.6.2.4" evidence="13 15"/>
<feature type="domain" description="Helicase ATP-binding" evidence="16">
    <location>
        <begin position="274"/>
        <end position="435"/>
    </location>
</feature>
<dbReference type="InterPro" id="IPR004609">
    <property type="entry name" value="ATP-dep_DNA_helicase_RecG"/>
</dbReference>
<dbReference type="InterPro" id="IPR027417">
    <property type="entry name" value="P-loop_NTPase"/>
</dbReference>
<name>A0A4V2SCE0_9FIRM</name>
<dbReference type="InterPro" id="IPR012340">
    <property type="entry name" value="NA-bd_OB-fold"/>
</dbReference>
<evidence type="ECO:0000256" key="9">
    <source>
        <dbReference type="ARBA" id="ARBA00023172"/>
    </source>
</evidence>
<reference evidence="18 19" key="1">
    <citation type="submission" date="2019-03" db="EMBL/GenBank/DDBJ databases">
        <title>Genomic Encyclopedia of Type Strains, Phase IV (KMG-IV): sequencing the most valuable type-strain genomes for metagenomic binning, comparative biology and taxonomic classification.</title>
        <authorList>
            <person name="Goeker M."/>
        </authorList>
    </citation>
    <scope>NUCLEOTIDE SEQUENCE [LARGE SCALE GENOMIC DNA]</scope>
    <source>
        <strain evidence="18 19">DSM 102940</strain>
    </source>
</reference>
<dbReference type="RefSeq" id="WP_132242620.1">
    <property type="nucleotide sequence ID" value="NZ_SLWV01000003.1"/>
</dbReference>
<dbReference type="PANTHER" id="PTHR47964:SF1">
    <property type="entry name" value="ATP-DEPENDENT DNA HELICASE HOMOLOG RECG, CHLOROPLASTIC"/>
    <property type="match status" value="1"/>
</dbReference>
<dbReference type="GO" id="GO:0043138">
    <property type="term" value="F:3'-5' DNA helicase activity"/>
    <property type="evidence" value="ECO:0007669"/>
    <property type="project" value="UniProtKB-EC"/>
</dbReference>
<dbReference type="OrthoDB" id="9804325at2"/>
<dbReference type="InterPro" id="IPR047112">
    <property type="entry name" value="RecG/Mfd"/>
</dbReference>
<dbReference type="CDD" id="cd04488">
    <property type="entry name" value="RecG_wedge_OBF"/>
    <property type="match status" value="1"/>
</dbReference>
<organism evidence="18 19">
    <name type="scientific">Marinisporobacter balticus</name>
    <dbReference type="NCBI Taxonomy" id="2018667"/>
    <lineage>
        <taxon>Bacteria</taxon>
        <taxon>Bacillati</taxon>
        <taxon>Bacillota</taxon>
        <taxon>Clostridia</taxon>
        <taxon>Peptostreptococcales</taxon>
        <taxon>Thermotaleaceae</taxon>
        <taxon>Marinisporobacter</taxon>
    </lineage>
</organism>
<dbReference type="SMART" id="SM00490">
    <property type="entry name" value="HELICc"/>
    <property type="match status" value="1"/>
</dbReference>
<dbReference type="GO" id="GO:0005524">
    <property type="term" value="F:ATP binding"/>
    <property type="evidence" value="ECO:0007669"/>
    <property type="project" value="UniProtKB-KW"/>
</dbReference>